<dbReference type="Proteomes" id="UP000603434">
    <property type="component" value="Unassembled WGS sequence"/>
</dbReference>
<reference evidence="3 4" key="1">
    <citation type="submission" date="2020-08" db="EMBL/GenBank/DDBJ databases">
        <title>Bridging the membrane lipid divide: bacteria of the FCB group superphylum have the potential to synthesize archaeal ether lipids.</title>
        <authorList>
            <person name="Villanueva L."/>
            <person name="Von Meijenfeldt F.A.B."/>
            <person name="Westbye A.B."/>
            <person name="Yadav S."/>
            <person name="Hopmans E.C."/>
            <person name="Dutilh B.E."/>
            <person name="Sinninghe Damste J.S."/>
        </authorList>
    </citation>
    <scope>NUCLEOTIDE SEQUENCE [LARGE SCALE GENOMIC DNA]</scope>
    <source>
        <strain evidence="3">NIOZ-UU30</strain>
    </source>
</reference>
<name>A0A8J6TMR2_9BACT</name>
<protein>
    <submittedName>
        <fullName evidence="3">Thermonuclease family protein</fullName>
    </submittedName>
</protein>
<comment type="caution">
    <text evidence="3">The sequence shown here is derived from an EMBL/GenBank/DDBJ whole genome shotgun (WGS) entry which is preliminary data.</text>
</comment>
<dbReference type="PROSITE" id="PS50830">
    <property type="entry name" value="TNASE_3"/>
    <property type="match status" value="1"/>
</dbReference>
<dbReference type="SUPFAM" id="SSF50199">
    <property type="entry name" value="Staphylococcal nuclease"/>
    <property type="match status" value="1"/>
</dbReference>
<accession>A0A8J6TMR2</accession>
<dbReference type="AlphaFoldDB" id="A0A8J6TMR2"/>
<dbReference type="Gene3D" id="2.40.50.90">
    <property type="match status" value="1"/>
</dbReference>
<proteinExistence type="predicted"/>
<organism evidence="3 4">
    <name type="scientific">Candidatus Desulfatibia profunda</name>
    <dbReference type="NCBI Taxonomy" id="2841695"/>
    <lineage>
        <taxon>Bacteria</taxon>
        <taxon>Pseudomonadati</taxon>
        <taxon>Thermodesulfobacteriota</taxon>
        <taxon>Desulfobacteria</taxon>
        <taxon>Desulfobacterales</taxon>
        <taxon>Desulfobacterales incertae sedis</taxon>
        <taxon>Candidatus Desulfatibia</taxon>
    </lineage>
</organism>
<dbReference type="InterPro" id="IPR016071">
    <property type="entry name" value="Staphylococal_nuclease_OB-fold"/>
</dbReference>
<evidence type="ECO:0000256" key="1">
    <source>
        <dbReference type="SAM" id="MobiDB-lite"/>
    </source>
</evidence>
<feature type="domain" description="TNase-like" evidence="2">
    <location>
        <begin position="1"/>
        <end position="90"/>
    </location>
</feature>
<evidence type="ECO:0000313" key="3">
    <source>
        <dbReference type="EMBL" id="MBC8361656.1"/>
    </source>
</evidence>
<dbReference type="InterPro" id="IPR035437">
    <property type="entry name" value="SNase_OB-fold_sf"/>
</dbReference>
<dbReference type="EMBL" id="JACNJH010000143">
    <property type="protein sequence ID" value="MBC8361656.1"/>
    <property type="molecule type" value="Genomic_DNA"/>
</dbReference>
<evidence type="ECO:0000259" key="2">
    <source>
        <dbReference type="PROSITE" id="PS50830"/>
    </source>
</evidence>
<feature type="region of interest" description="Disordered" evidence="1">
    <location>
        <begin position="14"/>
        <end position="42"/>
    </location>
</feature>
<gene>
    <name evidence="3" type="ORF">H8E23_09675</name>
</gene>
<dbReference type="Pfam" id="PF00565">
    <property type="entry name" value="SNase"/>
    <property type="match status" value="1"/>
</dbReference>
<sequence>MAKNEKVTRVIDGDTFETSRRKRPVRLANVNAPEKGQRGAPKAKKDLENLILGKSVDVEAVARDKYGRAVAKAKVGNRIVNAAMRRKGYK</sequence>
<evidence type="ECO:0000313" key="4">
    <source>
        <dbReference type="Proteomes" id="UP000603434"/>
    </source>
</evidence>